<keyword evidence="8" id="KW-0788">Thiol protease</keyword>
<keyword evidence="12" id="KW-1015">Disulfide bond</keyword>
<evidence type="ECO:0000256" key="13">
    <source>
        <dbReference type="ARBA" id="ARBA00023274"/>
    </source>
</evidence>
<dbReference type="InterPro" id="IPR025660">
    <property type="entry name" value="Pept_his_AS"/>
</dbReference>
<evidence type="ECO:0000259" key="14">
    <source>
        <dbReference type="SMART" id="SM00645"/>
    </source>
</evidence>
<dbReference type="GO" id="GO:0005786">
    <property type="term" value="C:signal recognition particle, endoplasmic reticulum targeting"/>
    <property type="evidence" value="ECO:0007669"/>
    <property type="project" value="UniProtKB-KW"/>
</dbReference>
<dbReference type="InterPro" id="IPR013201">
    <property type="entry name" value="Prot_inhib_I29"/>
</dbReference>
<dbReference type="SMART" id="SM00645">
    <property type="entry name" value="Pept_C1"/>
    <property type="match status" value="1"/>
</dbReference>
<dbReference type="GO" id="GO:0008312">
    <property type="term" value="F:7S RNA binding"/>
    <property type="evidence" value="ECO:0007669"/>
    <property type="project" value="InterPro"/>
</dbReference>
<dbReference type="Pfam" id="PF08246">
    <property type="entry name" value="Inhibitor_I29"/>
    <property type="match status" value="1"/>
</dbReference>
<protein>
    <recommendedName>
        <fullName evidence="4">Signal recognition particle 14 kDa protein</fullName>
    </recommendedName>
</protein>
<evidence type="ECO:0000256" key="9">
    <source>
        <dbReference type="ARBA" id="ARBA00022884"/>
    </source>
</evidence>
<dbReference type="GO" id="GO:0030942">
    <property type="term" value="F:endoplasmic reticulum signal peptide binding"/>
    <property type="evidence" value="ECO:0007669"/>
    <property type="project" value="InterPro"/>
</dbReference>
<dbReference type="Proteomes" id="UP001292094">
    <property type="component" value="Unassembled WGS sequence"/>
</dbReference>
<keyword evidence="11" id="KW-0865">Zymogen</keyword>
<evidence type="ECO:0000256" key="6">
    <source>
        <dbReference type="ARBA" id="ARBA00022670"/>
    </source>
</evidence>
<evidence type="ECO:0000256" key="12">
    <source>
        <dbReference type="ARBA" id="ARBA00023157"/>
    </source>
</evidence>
<evidence type="ECO:0000256" key="3">
    <source>
        <dbReference type="ARBA" id="ARBA00010349"/>
    </source>
</evidence>
<dbReference type="PROSITE" id="PS00640">
    <property type="entry name" value="THIOL_PROTEASE_ASN"/>
    <property type="match status" value="1"/>
</dbReference>
<evidence type="ECO:0000259" key="15">
    <source>
        <dbReference type="SMART" id="SM00848"/>
    </source>
</evidence>
<keyword evidence="10" id="KW-0733">Signal recognition particle</keyword>
<dbReference type="Gene3D" id="2.40.50.170">
    <property type="entry name" value="Cysteine proteinases. Chain C"/>
    <property type="match status" value="1"/>
</dbReference>
<dbReference type="PROSITE" id="PS00639">
    <property type="entry name" value="THIOL_PROTEASE_HIS"/>
    <property type="match status" value="1"/>
</dbReference>
<keyword evidence="5" id="KW-0963">Cytoplasm</keyword>
<dbReference type="Gene3D" id="3.90.70.10">
    <property type="entry name" value="Cysteine proteinases"/>
    <property type="match status" value="1"/>
</dbReference>
<keyword evidence="6" id="KW-0645">Protease</keyword>
<dbReference type="FunFam" id="3.90.70.10:FF:000332">
    <property type="entry name" value="Cathepsin L1"/>
    <property type="match status" value="1"/>
</dbReference>
<evidence type="ECO:0000256" key="2">
    <source>
        <dbReference type="ARBA" id="ARBA00008455"/>
    </source>
</evidence>
<dbReference type="GO" id="GO:0008234">
    <property type="term" value="F:cysteine-type peptidase activity"/>
    <property type="evidence" value="ECO:0007669"/>
    <property type="project" value="UniProtKB-KW"/>
</dbReference>
<keyword evidence="9" id="KW-0694">RNA-binding</keyword>
<comment type="similarity">
    <text evidence="3">Belongs to the SRP14 family.</text>
</comment>
<comment type="similarity">
    <text evidence="2">Belongs to the peptidase C1 family.</text>
</comment>
<comment type="subcellular location">
    <subcellularLocation>
        <location evidence="1">Cytoplasm</location>
    </subcellularLocation>
</comment>
<dbReference type="GO" id="GO:0006508">
    <property type="term" value="P:proteolysis"/>
    <property type="evidence" value="ECO:0007669"/>
    <property type="project" value="UniProtKB-KW"/>
</dbReference>
<reference evidence="16" key="1">
    <citation type="submission" date="2023-11" db="EMBL/GenBank/DDBJ databases">
        <title>Genome assemblies of two species of porcelain crab, Petrolisthes cinctipes and Petrolisthes manimaculis (Anomura: Porcellanidae).</title>
        <authorList>
            <person name="Angst P."/>
        </authorList>
    </citation>
    <scope>NUCLEOTIDE SEQUENCE</scope>
    <source>
        <strain evidence="16">PB745_02</strain>
        <tissue evidence="16">Gill</tissue>
    </source>
</reference>
<dbReference type="InterPro" id="IPR009018">
    <property type="entry name" value="Signal_recog_particle_SRP9/14"/>
</dbReference>
<dbReference type="SUPFAM" id="SSF54762">
    <property type="entry name" value="Signal recognition particle alu RNA binding heterodimer, SRP9/14"/>
    <property type="match status" value="1"/>
</dbReference>
<evidence type="ECO:0000313" key="16">
    <source>
        <dbReference type="EMBL" id="KAK4327348.1"/>
    </source>
</evidence>
<evidence type="ECO:0000256" key="8">
    <source>
        <dbReference type="ARBA" id="ARBA00022807"/>
    </source>
</evidence>
<evidence type="ECO:0000313" key="17">
    <source>
        <dbReference type="Proteomes" id="UP001292094"/>
    </source>
</evidence>
<dbReference type="InterPro" id="IPR038765">
    <property type="entry name" value="Papain-like_cys_pep_sf"/>
</dbReference>
<dbReference type="Gene3D" id="3.30.720.10">
    <property type="entry name" value="Signal recognition particle alu RNA binding heterodimer, srp9/1"/>
    <property type="match status" value="1"/>
</dbReference>
<dbReference type="InterPro" id="IPR003210">
    <property type="entry name" value="Signal_recog_particle_SRP14"/>
</dbReference>
<dbReference type="Pfam" id="PF00112">
    <property type="entry name" value="Peptidase_C1"/>
    <property type="match status" value="2"/>
</dbReference>
<gene>
    <name evidence="16" type="ORF">Pmani_002177</name>
</gene>
<proteinExistence type="inferred from homology"/>
<dbReference type="Pfam" id="PF02290">
    <property type="entry name" value="SRP14"/>
    <property type="match status" value="1"/>
</dbReference>
<evidence type="ECO:0000256" key="4">
    <source>
        <dbReference type="ARBA" id="ARBA00017926"/>
    </source>
</evidence>
<keyword evidence="17" id="KW-1185">Reference proteome</keyword>
<dbReference type="InterPro" id="IPR013128">
    <property type="entry name" value="Peptidase_C1A"/>
</dbReference>
<name>A0AAE1UJL4_9EUCA</name>
<dbReference type="InterPro" id="IPR025661">
    <property type="entry name" value="Pept_asp_AS"/>
</dbReference>
<dbReference type="PRINTS" id="PR00705">
    <property type="entry name" value="PAPAIN"/>
</dbReference>
<evidence type="ECO:0000256" key="1">
    <source>
        <dbReference type="ARBA" id="ARBA00004496"/>
    </source>
</evidence>
<evidence type="ECO:0000256" key="11">
    <source>
        <dbReference type="ARBA" id="ARBA00023145"/>
    </source>
</evidence>
<keyword evidence="7" id="KW-0378">Hydrolase</keyword>
<accession>A0AAE1UJL4</accession>
<dbReference type="EMBL" id="JAWZYT010000156">
    <property type="protein sequence ID" value="KAK4327348.1"/>
    <property type="molecule type" value="Genomic_DNA"/>
</dbReference>
<dbReference type="InterPro" id="IPR039417">
    <property type="entry name" value="Peptidase_C1A_papain-like"/>
</dbReference>
<dbReference type="AlphaFoldDB" id="A0AAE1UJL4"/>
<dbReference type="SUPFAM" id="SSF54001">
    <property type="entry name" value="Cysteine proteinases"/>
    <property type="match status" value="2"/>
</dbReference>
<dbReference type="PANTHER" id="PTHR12411">
    <property type="entry name" value="CYSTEINE PROTEASE FAMILY C1-RELATED"/>
    <property type="match status" value="1"/>
</dbReference>
<sequence length="544" mass="62075">MAQSSHNQGHLSNDVFMSELTLMFHNARTTGEVTTTIKRYDGRRKPHPKPRKLKNGKMSKVIPLPEPLEYNCLIRARCKNKKITTVISAADSLKFQQQFAQFLRSNMDGLKKEKKVKKKHLGIYNPETKHYEKPLLGIDGHDQQHHAKVLLGQDGHDQRPHNIQHMLGEDGHDLQHHGRPILGQDNHDFKKHGKKQLLGTDGHDLSHKEMFKAFVVKHNKTYETPTHYHHRHLIFIQNMKKVHILHHNEQGTATYGPTKFADLTEAEFRQHMLGFRPDLKPQHSNMKPVSTNGLNDIKLPTSFDWREYGAVTPIKNQGMCGSCWAFSTTGNIEGQWAIKHKQLYSLSEQELVDCDSTDQGCNGGLPENAYEAIAKLGGLESEQDYPYDGEDEQCHFNKSMVQVTVNGSLELPEDEIMLAKWLVKNGPISIGINANALQFYMGGVSHPFKFLCNPADLDHGMLIVGFGVHTTKYLHRRQPYWLVKNSWGEDWGEQVSYPVFKKTLPFWIVKNSWGEQWGEQGYYRVYRGDGTCGVNKMATSSIVP</sequence>
<dbReference type="SMART" id="SM00848">
    <property type="entry name" value="Inhibitor_I29"/>
    <property type="match status" value="1"/>
</dbReference>
<organism evidence="16 17">
    <name type="scientific">Petrolisthes manimaculis</name>
    <dbReference type="NCBI Taxonomy" id="1843537"/>
    <lineage>
        <taxon>Eukaryota</taxon>
        <taxon>Metazoa</taxon>
        <taxon>Ecdysozoa</taxon>
        <taxon>Arthropoda</taxon>
        <taxon>Crustacea</taxon>
        <taxon>Multicrustacea</taxon>
        <taxon>Malacostraca</taxon>
        <taxon>Eumalacostraca</taxon>
        <taxon>Eucarida</taxon>
        <taxon>Decapoda</taxon>
        <taxon>Pleocyemata</taxon>
        <taxon>Anomura</taxon>
        <taxon>Galatheoidea</taxon>
        <taxon>Porcellanidae</taxon>
        <taxon>Petrolisthes</taxon>
    </lineage>
</organism>
<keyword evidence="13" id="KW-0687">Ribonucleoprotein</keyword>
<feature type="domain" description="Cathepsin propeptide inhibitor" evidence="15">
    <location>
        <begin position="211"/>
        <end position="268"/>
    </location>
</feature>
<dbReference type="InterPro" id="IPR000169">
    <property type="entry name" value="Pept_cys_AS"/>
</dbReference>
<evidence type="ECO:0000256" key="5">
    <source>
        <dbReference type="ARBA" id="ARBA00022490"/>
    </source>
</evidence>
<evidence type="ECO:0000256" key="10">
    <source>
        <dbReference type="ARBA" id="ARBA00023135"/>
    </source>
</evidence>
<dbReference type="FunFam" id="3.30.720.10:FF:000003">
    <property type="entry name" value="Signal recognition particle 14"/>
    <property type="match status" value="1"/>
</dbReference>
<dbReference type="GO" id="GO:0006614">
    <property type="term" value="P:SRP-dependent cotranslational protein targeting to membrane"/>
    <property type="evidence" value="ECO:0007669"/>
    <property type="project" value="InterPro"/>
</dbReference>
<evidence type="ECO:0000256" key="7">
    <source>
        <dbReference type="ARBA" id="ARBA00022801"/>
    </source>
</evidence>
<dbReference type="PROSITE" id="PS00139">
    <property type="entry name" value="THIOL_PROTEASE_CYS"/>
    <property type="match status" value="1"/>
</dbReference>
<dbReference type="InterPro" id="IPR000668">
    <property type="entry name" value="Peptidase_C1A_C"/>
</dbReference>
<feature type="domain" description="Peptidase C1A papain C-terminal" evidence="14">
    <location>
        <begin position="299"/>
        <end position="542"/>
    </location>
</feature>
<comment type="caution">
    <text evidence="16">The sequence shown here is derived from an EMBL/GenBank/DDBJ whole genome shotgun (WGS) entry which is preliminary data.</text>
</comment>
<dbReference type="CDD" id="cd02248">
    <property type="entry name" value="Peptidase_C1A"/>
    <property type="match status" value="1"/>
</dbReference>